<reference evidence="1 3" key="2">
    <citation type="submission" date="2015-12" db="EMBL/GenBank/DDBJ databases">
        <authorList>
            <person name="Lauer A."/>
            <person name="Humrighouse B."/>
            <person name="Loparev V."/>
            <person name="Shewmaker P.L."/>
            <person name="Whitney A.M."/>
            <person name="McLaughlin R.W."/>
        </authorList>
    </citation>
    <scope>NUCLEOTIDE SEQUENCE [LARGE SCALE GENOMIC DNA]</scope>
    <source>
        <strain evidence="1 3">LMG 23085</strain>
    </source>
</reference>
<organism evidence="2 4">
    <name type="scientific">Enterococcus silesiacus</name>
    <dbReference type="NCBI Taxonomy" id="332949"/>
    <lineage>
        <taxon>Bacteria</taxon>
        <taxon>Bacillati</taxon>
        <taxon>Bacillota</taxon>
        <taxon>Bacilli</taxon>
        <taxon>Lactobacillales</taxon>
        <taxon>Enterococcaceae</taxon>
        <taxon>Enterococcus</taxon>
    </lineage>
</organism>
<dbReference type="KEGG" id="ess:ATZ33_01845"/>
<dbReference type="EMBL" id="JXLC01000050">
    <property type="protein sequence ID" value="OJG84399.1"/>
    <property type="molecule type" value="Genomic_DNA"/>
</dbReference>
<gene>
    <name evidence="1" type="ORF">ATZ33_01845</name>
    <name evidence="2" type="ORF">RV15_GL003092</name>
</gene>
<dbReference type="RefSeq" id="WP_071879413.1">
    <property type="nucleotide sequence ID" value="NZ_JXLC01000050.1"/>
</dbReference>
<evidence type="ECO:0000313" key="1">
    <source>
        <dbReference type="EMBL" id="ALS00162.1"/>
    </source>
</evidence>
<dbReference type="Proteomes" id="UP000183039">
    <property type="component" value="Unassembled WGS sequence"/>
</dbReference>
<evidence type="ECO:0000313" key="2">
    <source>
        <dbReference type="EMBL" id="OJG84399.1"/>
    </source>
</evidence>
<keyword evidence="3" id="KW-1185">Reference proteome</keyword>
<accession>A0A0S3K7F1</accession>
<sequence>MKVKCLSTTGMGLNKFTMSNSRDTEQVKYPLKKDDIYTIYGQHIYNNVLGYLIIGTYENLPSWYPAELFEVIDHQVHLEWYYNYEEDSVISALWGYKEMVLTDNHYDDLIERTDEAKRIFLKRKKEIDEFIEYT</sequence>
<evidence type="ECO:0000313" key="3">
    <source>
        <dbReference type="Proteomes" id="UP000065511"/>
    </source>
</evidence>
<name>A0A0S3K7F1_9ENTE</name>
<dbReference type="OrthoDB" id="6454134at2"/>
<proteinExistence type="predicted"/>
<dbReference type="AlphaFoldDB" id="A0A0S3K7F1"/>
<dbReference type="EMBL" id="CP013614">
    <property type="protein sequence ID" value="ALS00162.1"/>
    <property type="molecule type" value="Genomic_DNA"/>
</dbReference>
<evidence type="ECO:0000313" key="4">
    <source>
        <dbReference type="Proteomes" id="UP000183039"/>
    </source>
</evidence>
<reference evidence="2 4" key="1">
    <citation type="submission" date="2014-12" db="EMBL/GenBank/DDBJ databases">
        <title>Draft genome sequences of 29 type strains of Enterococci.</title>
        <authorList>
            <person name="Zhong Z."/>
            <person name="Sun Z."/>
            <person name="Liu W."/>
            <person name="Zhang W."/>
            <person name="Zhang H."/>
        </authorList>
    </citation>
    <scope>NUCLEOTIDE SEQUENCE [LARGE SCALE GENOMIC DNA]</scope>
    <source>
        <strain evidence="2 4">DSM 22801</strain>
    </source>
</reference>
<protein>
    <submittedName>
        <fullName evidence="1">Phosphoribosylaminoimidazole synthetase</fullName>
    </submittedName>
</protein>
<dbReference type="Proteomes" id="UP000065511">
    <property type="component" value="Chromosome"/>
</dbReference>